<feature type="compositionally biased region" description="Low complexity" evidence="3">
    <location>
        <begin position="120"/>
        <end position="132"/>
    </location>
</feature>
<dbReference type="PANTHER" id="PTHR40621">
    <property type="entry name" value="TRANSCRIPTION FACTOR KAPC-RELATED"/>
    <property type="match status" value="1"/>
</dbReference>
<dbReference type="EMBL" id="LK023332">
    <property type="protein sequence ID" value="CDS09479.1"/>
    <property type="molecule type" value="Genomic_DNA"/>
</dbReference>
<dbReference type="InterPro" id="IPR046347">
    <property type="entry name" value="bZIP_sf"/>
</dbReference>
<sequence>MSSAGSDTESSSTMNPTIGTTRRRKGGVLDTRRAEQNRAAQRAFRQRKERYVKELENKVRDLQLVQERANKLEEENERLRQRVWELEKQQHHSQQGLMHHHHHHHPSPPQPSLAPPAPITKTTHPHPMQTTHPSPPLSSAPPPTQSTSSQTPSPPPMMRHSPIPARTLPPPSSFTSREEQSSIRHVGHSDHYHHHPTAPAVGMEKGRVLDDLITILRTHHRPPIPTRLNDSPIES</sequence>
<feature type="domain" description="BZIP" evidence="4">
    <location>
        <begin position="32"/>
        <end position="47"/>
    </location>
</feature>
<evidence type="ECO:0000259" key="4">
    <source>
        <dbReference type="PROSITE" id="PS00036"/>
    </source>
</evidence>
<feature type="compositionally biased region" description="Pro residues" evidence="3">
    <location>
        <begin position="107"/>
        <end position="118"/>
    </location>
</feature>
<keyword evidence="2" id="KW-0539">Nucleus</keyword>
<feature type="region of interest" description="Disordered" evidence="3">
    <location>
        <begin position="83"/>
        <end position="205"/>
    </location>
</feature>
<reference evidence="5" key="1">
    <citation type="journal article" date="2014" name="Genome Announc.">
        <title>De novo whole-genome sequence and genome annotation of Lichtheimia ramosa.</title>
        <authorList>
            <person name="Linde J."/>
            <person name="Schwartze V."/>
            <person name="Binder U."/>
            <person name="Lass-Florl C."/>
            <person name="Voigt K."/>
            <person name="Horn F."/>
        </authorList>
    </citation>
    <scope>NUCLEOTIDE SEQUENCE</scope>
    <source>
        <strain evidence="5">JMRC FSU:6197</strain>
    </source>
</reference>
<feature type="compositionally biased region" description="Low complexity" evidence="3">
    <location>
        <begin position="1"/>
        <end position="12"/>
    </location>
</feature>
<dbReference type="GO" id="GO:0000976">
    <property type="term" value="F:transcription cis-regulatory region binding"/>
    <property type="evidence" value="ECO:0007669"/>
    <property type="project" value="InterPro"/>
</dbReference>
<comment type="subcellular location">
    <subcellularLocation>
        <location evidence="1">Nucleus</location>
    </subcellularLocation>
</comment>
<dbReference type="CDD" id="cd14688">
    <property type="entry name" value="bZIP_YAP"/>
    <property type="match status" value="1"/>
</dbReference>
<feature type="compositionally biased region" description="Pro residues" evidence="3">
    <location>
        <begin position="133"/>
        <end position="144"/>
    </location>
</feature>
<evidence type="ECO:0000256" key="1">
    <source>
        <dbReference type="ARBA" id="ARBA00004123"/>
    </source>
</evidence>
<protein>
    <recommendedName>
        <fullName evidence="4">BZIP domain-containing protein</fullName>
    </recommendedName>
</protein>
<dbReference type="GO" id="GO:0090575">
    <property type="term" value="C:RNA polymerase II transcription regulator complex"/>
    <property type="evidence" value="ECO:0007669"/>
    <property type="project" value="TreeGrafter"/>
</dbReference>
<gene>
    <name evidence="5" type="ORF">LRAMOSA10839</name>
</gene>
<dbReference type="PROSITE" id="PS00036">
    <property type="entry name" value="BZIP_BASIC"/>
    <property type="match status" value="1"/>
</dbReference>
<dbReference type="PANTHER" id="PTHR40621:SF6">
    <property type="entry name" value="AP-1-LIKE TRANSCRIPTION FACTOR YAP1-RELATED"/>
    <property type="match status" value="1"/>
</dbReference>
<dbReference type="Gene3D" id="1.20.5.170">
    <property type="match status" value="1"/>
</dbReference>
<organism evidence="5">
    <name type="scientific">Lichtheimia ramosa</name>
    <dbReference type="NCBI Taxonomy" id="688394"/>
    <lineage>
        <taxon>Eukaryota</taxon>
        <taxon>Fungi</taxon>
        <taxon>Fungi incertae sedis</taxon>
        <taxon>Mucoromycota</taxon>
        <taxon>Mucoromycotina</taxon>
        <taxon>Mucoromycetes</taxon>
        <taxon>Mucorales</taxon>
        <taxon>Lichtheimiaceae</taxon>
        <taxon>Lichtheimia</taxon>
    </lineage>
</organism>
<accession>A0A077WQT3</accession>
<dbReference type="Pfam" id="PF00170">
    <property type="entry name" value="bZIP_1"/>
    <property type="match status" value="1"/>
</dbReference>
<dbReference type="InterPro" id="IPR004827">
    <property type="entry name" value="bZIP"/>
</dbReference>
<evidence type="ECO:0000313" key="5">
    <source>
        <dbReference type="EMBL" id="CDS09479.1"/>
    </source>
</evidence>
<dbReference type="InterPro" id="IPR050936">
    <property type="entry name" value="AP-1-like"/>
</dbReference>
<dbReference type="GO" id="GO:0001228">
    <property type="term" value="F:DNA-binding transcription activator activity, RNA polymerase II-specific"/>
    <property type="evidence" value="ECO:0007669"/>
    <property type="project" value="TreeGrafter"/>
</dbReference>
<evidence type="ECO:0000256" key="3">
    <source>
        <dbReference type="SAM" id="MobiDB-lite"/>
    </source>
</evidence>
<dbReference type="AlphaFoldDB" id="A0A077WQT3"/>
<feature type="region of interest" description="Disordered" evidence="3">
    <location>
        <begin position="1"/>
        <end position="47"/>
    </location>
</feature>
<name>A0A077WQT3_9FUNG</name>
<feature type="compositionally biased region" description="Basic and acidic residues" evidence="3">
    <location>
        <begin position="176"/>
        <end position="190"/>
    </location>
</feature>
<proteinExistence type="predicted"/>
<dbReference type="SUPFAM" id="SSF57959">
    <property type="entry name" value="Leucine zipper domain"/>
    <property type="match status" value="1"/>
</dbReference>
<evidence type="ECO:0000256" key="2">
    <source>
        <dbReference type="ARBA" id="ARBA00023242"/>
    </source>
</evidence>
<dbReference type="OrthoDB" id="2290838at2759"/>